<organism evidence="1">
    <name type="scientific">Franconibacter helveticus</name>
    <dbReference type="NCBI Taxonomy" id="357240"/>
    <lineage>
        <taxon>Bacteria</taxon>
        <taxon>Pseudomonadati</taxon>
        <taxon>Pseudomonadota</taxon>
        <taxon>Gammaproteobacteria</taxon>
        <taxon>Enterobacterales</taxon>
        <taxon>Enterobacteriaceae</taxon>
        <taxon>Franconibacter</taxon>
    </lineage>
</organism>
<accession>C7C580</accession>
<name>C7C580_9ENTR</name>
<protein>
    <recommendedName>
        <fullName evidence="2">DUF4160 domain-containing protein</fullName>
    </recommendedName>
</protein>
<evidence type="ECO:0000313" key="1">
    <source>
        <dbReference type="EMBL" id="CAZ90548.1"/>
    </source>
</evidence>
<reference evidence="1" key="1">
    <citation type="submission" date="2009-07" db="EMBL/GenBank/DDBJ databases">
        <title>Pigment operon comparison of three Enterobacter species.</title>
        <authorList>
            <person name="Lehner A."/>
            <person name="Tischler P."/>
            <person name="Rattei T."/>
            <person name="Stephan R."/>
        </authorList>
    </citation>
    <scope>NUCLEOTIDE SEQUENCE</scope>
    <source>
        <strain evidence="1">LMG 23732T</strain>
    </source>
</reference>
<dbReference type="EMBL" id="FN430674">
    <property type="protein sequence ID" value="CAZ90548.1"/>
    <property type="molecule type" value="Genomic_DNA"/>
</dbReference>
<evidence type="ECO:0008006" key="2">
    <source>
        <dbReference type="Google" id="ProtNLM"/>
    </source>
</evidence>
<dbReference type="Pfam" id="PF13711">
    <property type="entry name" value="DUF4160"/>
    <property type="match status" value="1"/>
</dbReference>
<dbReference type="InterPro" id="IPR025427">
    <property type="entry name" value="DUF4160"/>
</dbReference>
<proteinExistence type="predicted"/>
<dbReference type="AlphaFoldDB" id="C7C580"/>
<sequence length="222" mass="25578">MRKLAAANCAAALRSTLARRQAACRLIQAVSWRRPRRWAIRRKRPIPATIRKSARISPFAPNTRRPSLPERGYSATTARHRQANKLRGPLCGLRRILGEGVASSLFYCRRGRATRCNDGWEAQQTGDNRRVQEPIRQEALYPVPVILRLRGYAFFFYSNEGKPQEPAHIHVRKNGAEAKFWLMPQVELASCHGFRPREMAELLLLVTRHQHEFAGAWYDYFS</sequence>